<keyword evidence="3" id="KW-1134">Transmembrane beta strand</keyword>
<dbReference type="Gene3D" id="2.40.170.20">
    <property type="entry name" value="TonB-dependent receptor, beta-barrel domain"/>
    <property type="match status" value="1"/>
</dbReference>
<keyword evidence="2" id="KW-0813">Transport</keyword>
<dbReference type="PANTHER" id="PTHR30069:SF29">
    <property type="entry name" value="HEMOGLOBIN AND HEMOGLOBIN-HAPTOGLOBIN-BINDING PROTEIN 1-RELATED"/>
    <property type="match status" value="1"/>
</dbReference>
<dbReference type="EMBL" id="MXAV01000056">
    <property type="protein sequence ID" value="PKY09500.1"/>
    <property type="molecule type" value="Genomic_DNA"/>
</dbReference>
<accession>A0A2I1DI03</accession>
<protein>
    <recommendedName>
        <fullName evidence="10">TonB-dependent receptor-like beta-barrel domain-containing protein</fullName>
    </recommendedName>
</protein>
<dbReference type="Proteomes" id="UP000234329">
    <property type="component" value="Unassembled WGS sequence"/>
</dbReference>
<organism evidence="11 12">
    <name type="scientific">Acidithiobacillus marinus</name>
    <dbReference type="NCBI Taxonomy" id="187490"/>
    <lineage>
        <taxon>Bacteria</taxon>
        <taxon>Pseudomonadati</taxon>
        <taxon>Pseudomonadota</taxon>
        <taxon>Acidithiobacillia</taxon>
        <taxon>Acidithiobacillales</taxon>
        <taxon>Acidithiobacillaceae</taxon>
        <taxon>Acidithiobacillus</taxon>
    </lineage>
</organism>
<evidence type="ECO:0000256" key="2">
    <source>
        <dbReference type="ARBA" id="ARBA00022448"/>
    </source>
</evidence>
<gene>
    <name evidence="11" type="ORF">B1757_14160</name>
</gene>
<proteinExistence type="predicted"/>
<dbReference type="InterPro" id="IPR036942">
    <property type="entry name" value="Beta-barrel_TonB_sf"/>
</dbReference>
<dbReference type="InterPro" id="IPR039426">
    <property type="entry name" value="TonB-dep_rcpt-like"/>
</dbReference>
<dbReference type="GO" id="GO:0044718">
    <property type="term" value="P:siderophore transmembrane transport"/>
    <property type="evidence" value="ECO:0007669"/>
    <property type="project" value="TreeGrafter"/>
</dbReference>
<reference evidence="11 12" key="1">
    <citation type="submission" date="2017-03" db="EMBL/GenBank/DDBJ databases">
        <title>Draft genime sequence of the acidophilic sulfur-oxidizing bacterium Acidithiobacillus sp. SH, isolated from seawater.</title>
        <authorList>
            <person name="Sharmin S."/>
            <person name="Tokuhisa M."/>
            <person name="Kanao T."/>
            <person name="Kamimura K."/>
        </authorList>
    </citation>
    <scope>NUCLEOTIDE SEQUENCE [LARGE SCALE GENOMIC DNA]</scope>
    <source>
        <strain evidence="11 12">SH</strain>
    </source>
</reference>
<evidence type="ECO:0000256" key="3">
    <source>
        <dbReference type="ARBA" id="ARBA00022452"/>
    </source>
</evidence>
<dbReference type="PANTHER" id="PTHR30069">
    <property type="entry name" value="TONB-DEPENDENT OUTER MEMBRANE RECEPTOR"/>
    <property type="match status" value="1"/>
</dbReference>
<keyword evidence="7" id="KW-0472">Membrane</keyword>
<evidence type="ECO:0000256" key="7">
    <source>
        <dbReference type="ARBA" id="ARBA00023136"/>
    </source>
</evidence>
<dbReference type="OrthoDB" id="15609at2"/>
<evidence type="ECO:0000259" key="10">
    <source>
        <dbReference type="Pfam" id="PF00593"/>
    </source>
</evidence>
<keyword evidence="12" id="KW-1185">Reference proteome</keyword>
<comment type="subcellular location">
    <subcellularLocation>
        <location evidence="1">Cell outer membrane</location>
        <topology evidence="1">Multi-pass membrane protein</topology>
    </subcellularLocation>
</comment>
<keyword evidence="4" id="KW-0812">Transmembrane</keyword>
<evidence type="ECO:0000256" key="5">
    <source>
        <dbReference type="ARBA" id="ARBA00022729"/>
    </source>
</evidence>
<name>A0A2I1DI03_9PROT</name>
<sequence length="755" mass="84191">MGVRLGKLHYLWLLGGFFPLLNIALNENAEAEDLGTVRRETSAGMPIQSGQATTMSATSYSLNQQQMALLAGPGGASSEAALGFLPGVSYNAPDALNLANVQNAGKGLRVRGETAQHGAGDLLDGLSLIAGFSGPGQWLVDQEDIQSVQLFQGAIPPSLPSPGSLAGVVDSRILWPLQQSRWLLSQSIGSKGFTRSFLRWDSGSLPGGSRLFVSGSFTRAGQWRGWGTTPEGRSNIAVGWQQVYQSGLLRLFFVHEDYRSANYRPLNYSESLDLQRFNRLAYSRDPVNNPAAPEAAFYQGYNHQHFADHALFLEWRQHLGSLGEIRLSPYGMQEDGEYWRGIVQSGKSLVQRADLHAWRWGLRLDWEKQSGDWRWRSGYWHDEKISPHPLTNSALYQATVMGGLQFLRWSLLSAPDSPERYDSLYLEQDWHRGRVSLDWGGRYFWDTLPGLQAYDPRNLTSDSLAQALNQAALMPRQSVQGRTLGTFLPYIGLRWLVNDHWLLRGNAGSNVASPGFDLWPAYQQNLAAFQRAGVSIQHLWDAQRLIRSNQGDLSLRWALASGYVEALGYYGTFRHKPVSVYDPLSGLTYPQNVGDGQSYGASVSTQWRLDGHWLIAANSSYTRSIFSKNLQGMGGVPLPVSGLQTPDTPLWSGNALFQYARDQWRATVQEKYIGPRWADSLHRERISGYVLTDVNLGHTWKGRQQSVDVDLWVYNLLQNRGIGLISTGGLTLDSGASFYPLPARTVVLSLRWHYH</sequence>
<dbReference type="SUPFAM" id="SSF56935">
    <property type="entry name" value="Porins"/>
    <property type="match status" value="1"/>
</dbReference>
<keyword evidence="6" id="KW-0798">TonB box</keyword>
<keyword evidence="9" id="KW-0998">Cell outer membrane</keyword>
<evidence type="ECO:0000313" key="12">
    <source>
        <dbReference type="Proteomes" id="UP000234329"/>
    </source>
</evidence>
<feature type="domain" description="TonB-dependent receptor-like beta-barrel" evidence="10">
    <location>
        <begin position="266"/>
        <end position="716"/>
    </location>
</feature>
<evidence type="ECO:0000256" key="6">
    <source>
        <dbReference type="ARBA" id="ARBA00023077"/>
    </source>
</evidence>
<evidence type="ECO:0000256" key="8">
    <source>
        <dbReference type="ARBA" id="ARBA00023170"/>
    </source>
</evidence>
<comment type="caution">
    <text evidence="11">The sequence shown here is derived from an EMBL/GenBank/DDBJ whole genome shotgun (WGS) entry which is preliminary data.</text>
</comment>
<keyword evidence="5" id="KW-0732">Signal</keyword>
<dbReference type="InParanoid" id="A0A2I1DI03"/>
<dbReference type="AlphaFoldDB" id="A0A2I1DI03"/>
<evidence type="ECO:0000256" key="1">
    <source>
        <dbReference type="ARBA" id="ARBA00004571"/>
    </source>
</evidence>
<dbReference type="RefSeq" id="WP_101538948.1">
    <property type="nucleotide sequence ID" value="NZ_MXAV01000056.1"/>
</dbReference>
<evidence type="ECO:0000256" key="4">
    <source>
        <dbReference type="ARBA" id="ARBA00022692"/>
    </source>
</evidence>
<evidence type="ECO:0000313" key="11">
    <source>
        <dbReference type="EMBL" id="PKY09500.1"/>
    </source>
</evidence>
<keyword evidence="8" id="KW-0675">Receptor</keyword>
<dbReference type="Pfam" id="PF00593">
    <property type="entry name" value="TonB_dep_Rec_b-barrel"/>
    <property type="match status" value="1"/>
</dbReference>
<evidence type="ECO:0000256" key="9">
    <source>
        <dbReference type="ARBA" id="ARBA00023237"/>
    </source>
</evidence>
<dbReference type="InterPro" id="IPR000531">
    <property type="entry name" value="Beta-barrel_TonB"/>
</dbReference>
<dbReference type="GO" id="GO:0009279">
    <property type="term" value="C:cell outer membrane"/>
    <property type="evidence" value="ECO:0007669"/>
    <property type="project" value="UniProtKB-SubCell"/>
</dbReference>
<dbReference type="GO" id="GO:0015344">
    <property type="term" value="F:siderophore uptake transmembrane transporter activity"/>
    <property type="evidence" value="ECO:0007669"/>
    <property type="project" value="TreeGrafter"/>
</dbReference>